<dbReference type="eggNOG" id="COG5007">
    <property type="taxonomic scope" value="Bacteria"/>
</dbReference>
<dbReference type="HOGENOM" id="CLU_109462_4_1_6"/>
<dbReference type="AlphaFoldDB" id="G2LPN4"/>
<keyword evidence="3" id="KW-0238">DNA-binding</keyword>
<dbReference type="Gene3D" id="3.30.300.90">
    <property type="entry name" value="BolA-like"/>
    <property type="match status" value="1"/>
</dbReference>
<dbReference type="PIRSF" id="PIRSF003113">
    <property type="entry name" value="BolA"/>
    <property type="match status" value="1"/>
</dbReference>
<organism evidence="3 4">
    <name type="scientific">Buchnera aphidicola str. Ua</name>
    <name type="common">Uroleucon ambrosiae</name>
    <dbReference type="NCBI Taxonomy" id="1005057"/>
    <lineage>
        <taxon>Bacteria</taxon>
        <taxon>Pseudomonadati</taxon>
        <taxon>Pseudomonadota</taxon>
        <taxon>Gammaproteobacteria</taxon>
        <taxon>Enterobacterales</taxon>
        <taxon>Erwiniaceae</taxon>
        <taxon>Buchnera</taxon>
    </lineage>
</organism>
<dbReference type="Proteomes" id="UP000006139">
    <property type="component" value="Chromosome"/>
</dbReference>
<dbReference type="Pfam" id="PF01722">
    <property type="entry name" value="BolA"/>
    <property type="match status" value="1"/>
</dbReference>
<dbReference type="SUPFAM" id="SSF82657">
    <property type="entry name" value="BolA-like"/>
    <property type="match status" value="1"/>
</dbReference>
<dbReference type="STRING" id="1005057.BUAMB_361"/>
<comment type="similarity">
    <text evidence="1 2">Belongs to the BolA/IbaG family.</text>
</comment>
<proteinExistence type="inferred from homology"/>
<accession>G2LPN4</accession>
<gene>
    <name evidence="3" type="primary">yrbA</name>
    <name evidence="3" type="ORF">BUAMB_361</name>
</gene>
<dbReference type="PANTHER" id="PTHR46229">
    <property type="entry name" value="BOLA TRANSCRIPTION REGULATOR"/>
    <property type="match status" value="1"/>
</dbReference>
<dbReference type="OrthoDB" id="9812890at2"/>
<evidence type="ECO:0000256" key="2">
    <source>
        <dbReference type="RuleBase" id="RU003860"/>
    </source>
</evidence>
<dbReference type="EMBL" id="CP002648">
    <property type="protein sequence ID" value="AEO08171.1"/>
    <property type="molecule type" value="Genomic_DNA"/>
</dbReference>
<evidence type="ECO:0000313" key="3">
    <source>
        <dbReference type="EMBL" id="AEO08171.1"/>
    </source>
</evidence>
<dbReference type="KEGG" id="buh:BUAMB_361"/>
<dbReference type="PATRIC" id="fig|1005057.4.peg.347"/>
<dbReference type="PANTHER" id="PTHR46229:SF4">
    <property type="entry name" value="ACID STRESS PROTEIN IBAG"/>
    <property type="match status" value="1"/>
</dbReference>
<dbReference type="InterPro" id="IPR002634">
    <property type="entry name" value="BolA"/>
</dbReference>
<evidence type="ECO:0000256" key="1">
    <source>
        <dbReference type="ARBA" id="ARBA00005578"/>
    </source>
</evidence>
<reference evidence="3 4" key="1">
    <citation type="journal article" date="2011" name="PLoS Genet.">
        <title>Sequence conservation and functional constraint on intergenic spacers in reduced genomes of the obligate symbiont buchnera.</title>
        <authorList>
            <person name="Degnan P.H."/>
            <person name="Ochman H."/>
            <person name="Moran N.A."/>
        </authorList>
    </citation>
    <scope>NUCLEOTIDE SEQUENCE [LARGE SCALE GENOMIC DNA]</scope>
    <source>
        <strain evidence="3 4">Ua</strain>
    </source>
</reference>
<dbReference type="RefSeq" id="WP_014500075.1">
    <property type="nucleotide sequence ID" value="NC_017259.1"/>
</dbReference>
<protein>
    <submittedName>
        <fullName evidence="3">Putative DNA-binding transcriptional regulator</fullName>
    </submittedName>
</protein>
<dbReference type="GO" id="GO:0003677">
    <property type="term" value="F:DNA binding"/>
    <property type="evidence" value="ECO:0007669"/>
    <property type="project" value="UniProtKB-KW"/>
</dbReference>
<dbReference type="InterPro" id="IPR050961">
    <property type="entry name" value="BolA/IbaG_stress_morph_reg"/>
</dbReference>
<evidence type="ECO:0000313" key="4">
    <source>
        <dbReference type="Proteomes" id="UP000006139"/>
    </source>
</evidence>
<name>G2LPN4_BUCUM</name>
<sequence>MNNKNIKLLLMKKLNLKEIYVTGDNKHIKIIAIGNVFIGLSSVKKQQIVYEPLIEMITEKHIHAVSILTYTNEEWEKHKK</sequence>
<dbReference type="InterPro" id="IPR036065">
    <property type="entry name" value="BolA-like_sf"/>
</dbReference>